<reference evidence="3" key="1">
    <citation type="submission" date="2018-07" db="EMBL/GenBank/DDBJ databases">
        <authorList>
            <person name="Safronova V.I."/>
            <person name="Chirak E.R."/>
            <person name="Sazanova A.L."/>
        </authorList>
    </citation>
    <scope>NUCLEOTIDE SEQUENCE [LARGE SCALE GENOMIC DNA]</scope>
    <source>
        <strain evidence="3">RCAM04685</strain>
    </source>
</reference>
<sequence>MANYGPRLIDFSPLGSLGSAFTDAYDKANKKRTLADIGQSLTGPNPDYSGAASRIMSLGDLGSAVDVLKLAETSRTRGLSEAATRGLADALSGSGGGLAALGQGTPPSLNFAPTAGETSPASLINSESGGNWRAQNDAVGAGGQVGHFGRAQFGQARLQEAAAAGAIPQGTTPQQFMTSPELQQRAERWHFGDIDNFIAQNGLDKMVGQQVAGVPVTVEGMRAVAHLGGKEGLRKFIATGGQYNPADDNGTTLRDYLARHQSGGYATQVAQGGPDMPAPGAALAALRGNGSGFAVPGQPAPMTGSAFNAISAGEATRPVFQDEGVSQPWMGSALSQLGSPVASAPMPAPRPFNIGADVPARDAVPAIGQMPAQMPPDLSNENDAGSRTFALSQGGGAQNDFAAPQGRDAPLALPALGQTPVAQAADMPARGAMQTQGVGSQVGVPSSQLPRPTTSAQALDYGMTRQMEAAKGQVGKLATALANPNLPANARAVGEIFLKEALEASKAPDTVKEFMYARGMGWTQAKSPAEYQREKTDSAPTSVKEYEYAKRNGFAGSILDYEREKAATRAKPGPSAADQKAIFAAEDELPVIEGTIETLKRARELNGQTYMGVGAGLKGQAGTSGIPGAGIIFDEQKARATREFGQIMSFEAIKSMSALLKGATTEREMSEFQRLLGDPSTPPELRARTIDRMLTLAERQKGIAQSRIEELRGKAGGQSPGQRQAAPAPDRPQQQRQATQAPPAAVDFLRSNPSARDQFDAKYGAGAAAQVLGQ</sequence>
<evidence type="ECO:0000313" key="3">
    <source>
        <dbReference type="Proteomes" id="UP000255207"/>
    </source>
</evidence>
<feature type="compositionally biased region" description="Low complexity" evidence="1">
    <location>
        <begin position="722"/>
        <end position="745"/>
    </location>
</feature>
<feature type="region of interest" description="Disordered" evidence="1">
    <location>
        <begin position="427"/>
        <end position="452"/>
    </location>
</feature>
<protein>
    <recommendedName>
        <fullName evidence="4">Phage tail lysozyme domain-containing protein</fullName>
    </recommendedName>
</protein>
<feature type="compositionally biased region" description="Polar residues" evidence="1">
    <location>
        <begin position="433"/>
        <end position="452"/>
    </location>
</feature>
<dbReference type="AlphaFoldDB" id="A0A370KYS1"/>
<gene>
    <name evidence="2" type="ORF">DWE98_26195</name>
</gene>
<feature type="region of interest" description="Disordered" evidence="1">
    <location>
        <begin position="381"/>
        <end position="412"/>
    </location>
</feature>
<keyword evidence="3" id="KW-1185">Reference proteome</keyword>
<name>A0A370KYS1_9HYPH</name>
<dbReference type="Proteomes" id="UP000255207">
    <property type="component" value="Unassembled WGS sequence"/>
</dbReference>
<accession>A0A370KYS1</accession>
<dbReference type="OrthoDB" id="7330655at2"/>
<evidence type="ECO:0008006" key="4">
    <source>
        <dbReference type="Google" id="ProtNLM"/>
    </source>
</evidence>
<dbReference type="RefSeq" id="WP_114832262.1">
    <property type="nucleotide sequence ID" value="NZ_QQTO01000022.1"/>
</dbReference>
<feature type="compositionally biased region" description="Polar residues" evidence="1">
    <location>
        <begin position="381"/>
        <end position="391"/>
    </location>
</feature>
<feature type="region of interest" description="Disordered" evidence="1">
    <location>
        <begin position="712"/>
        <end position="774"/>
    </location>
</feature>
<dbReference type="EMBL" id="QQTP01000022">
    <property type="protein sequence ID" value="RDJ20127.1"/>
    <property type="molecule type" value="Genomic_DNA"/>
</dbReference>
<comment type="caution">
    <text evidence="2">The sequence shown here is derived from an EMBL/GenBank/DDBJ whole genome shotgun (WGS) entry which is preliminary data.</text>
</comment>
<evidence type="ECO:0000313" key="2">
    <source>
        <dbReference type="EMBL" id="RDJ20127.1"/>
    </source>
</evidence>
<proteinExistence type="predicted"/>
<evidence type="ECO:0000256" key="1">
    <source>
        <dbReference type="SAM" id="MobiDB-lite"/>
    </source>
</evidence>
<organism evidence="2 3">
    <name type="scientific">Bosea caraganae</name>
    <dbReference type="NCBI Taxonomy" id="2763117"/>
    <lineage>
        <taxon>Bacteria</taxon>
        <taxon>Pseudomonadati</taxon>
        <taxon>Pseudomonadota</taxon>
        <taxon>Alphaproteobacteria</taxon>
        <taxon>Hyphomicrobiales</taxon>
        <taxon>Boseaceae</taxon>
        <taxon>Bosea</taxon>
    </lineage>
</organism>